<dbReference type="Pfam" id="PF01734">
    <property type="entry name" value="Patatin"/>
    <property type="match status" value="1"/>
</dbReference>
<comment type="similarity">
    <text evidence="1">Belongs to the NTE family.</text>
</comment>
<evidence type="ECO:0000256" key="4">
    <source>
        <dbReference type="ARBA" id="ARBA00023098"/>
    </source>
</evidence>
<dbReference type="CDD" id="cd07205">
    <property type="entry name" value="Pat_PNPLA6_PNPLA7_NTE1_like"/>
    <property type="match status" value="1"/>
</dbReference>
<dbReference type="InterPro" id="IPR002641">
    <property type="entry name" value="PNPLA_dom"/>
</dbReference>
<dbReference type="SUPFAM" id="SSF52151">
    <property type="entry name" value="FabD/lysophospholipase-like"/>
    <property type="match status" value="1"/>
</dbReference>
<feature type="short sequence motif" description="GXSXG" evidence="5">
    <location>
        <begin position="334"/>
        <end position="338"/>
    </location>
</feature>
<keyword evidence="4 5" id="KW-0443">Lipid metabolism</keyword>
<name>A0ABW1S7A4_9PROT</name>
<dbReference type="SMART" id="SM00100">
    <property type="entry name" value="cNMP"/>
    <property type="match status" value="1"/>
</dbReference>
<feature type="active site" description="Proton acceptor" evidence="5">
    <location>
        <position position="450"/>
    </location>
</feature>
<evidence type="ECO:0000256" key="5">
    <source>
        <dbReference type="PROSITE-ProRule" id="PRU01161"/>
    </source>
</evidence>
<evidence type="ECO:0000256" key="2">
    <source>
        <dbReference type="ARBA" id="ARBA00022801"/>
    </source>
</evidence>
<feature type="short sequence motif" description="DGA/G" evidence="5">
    <location>
        <begin position="450"/>
        <end position="452"/>
    </location>
</feature>
<comment type="caution">
    <text evidence="5">Lacks conserved residue(s) required for the propagation of feature annotation.</text>
</comment>
<comment type="caution">
    <text evidence="8">The sequence shown here is derived from an EMBL/GenBank/DDBJ whole genome shotgun (WGS) entry which is preliminary data.</text>
</comment>
<dbReference type="PANTHER" id="PTHR14226:SF29">
    <property type="entry name" value="NEUROPATHY TARGET ESTERASE SWS"/>
    <property type="match status" value="1"/>
</dbReference>
<dbReference type="InterPro" id="IPR016035">
    <property type="entry name" value="Acyl_Trfase/lysoPLipase"/>
</dbReference>
<dbReference type="SUPFAM" id="SSF51206">
    <property type="entry name" value="cAMP-binding domain-like"/>
    <property type="match status" value="1"/>
</dbReference>
<dbReference type="Pfam" id="PF00027">
    <property type="entry name" value="cNMP_binding"/>
    <property type="match status" value="1"/>
</dbReference>
<evidence type="ECO:0000313" key="8">
    <source>
        <dbReference type="EMBL" id="MFC6197384.1"/>
    </source>
</evidence>
<keyword evidence="2 5" id="KW-0378">Hydrolase</keyword>
<dbReference type="EMBL" id="JBHSSW010000004">
    <property type="protein sequence ID" value="MFC6197384.1"/>
    <property type="molecule type" value="Genomic_DNA"/>
</dbReference>
<dbReference type="InterPro" id="IPR018490">
    <property type="entry name" value="cNMP-bd_dom_sf"/>
</dbReference>
<dbReference type="Gene3D" id="2.60.120.10">
    <property type="entry name" value="Jelly Rolls"/>
    <property type="match status" value="1"/>
</dbReference>
<dbReference type="PROSITE" id="PS50042">
    <property type="entry name" value="CNMP_BINDING_3"/>
    <property type="match status" value="1"/>
</dbReference>
<dbReference type="PANTHER" id="PTHR14226">
    <property type="entry name" value="NEUROPATHY TARGET ESTERASE/SWISS CHEESE D.MELANOGASTER"/>
    <property type="match status" value="1"/>
</dbReference>
<dbReference type="InterPro" id="IPR050301">
    <property type="entry name" value="NTE"/>
</dbReference>
<keyword evidence="9" id="KW-1185">Reference proteome</keyword>
<dbReference type="InterPro" id="IPR014710">
    <property type="entry name" value="RmlC-like_jellyroll"/>
</dbReference>
<evidence type="ECO:0000259" key="6">
    <source>
        <dbReference type="PROSITE" id="PS50042"/>
    </source>
</evidence>
<evidence type="ECO:0000256" key="3">
    <source>
        <dbReference type="ARBA" id="ARBA00022963"/>
    </source>
</evidence>
<feature type="domain" description="Cyclic nucleotide-binding" evidence="6">
    <location>
        <begin position="10"/>
        <end position="130"/>
    </location>
</feature>
<evidence type="ECO:0000259" key="7">
    <source>
        <dbReference type="PROSITE" id="PS51635"/>
    </source>
</evidence>
<protein>
    <submittedName>
        <fullName evidence="8">Patatin-like phospholipase family protein</fullName>
    </submittedName>
</protein>
<dbReference type="PROSITE" id="PS51635">
    <property type="entry name" value="PNPLA"/>
    <property type="match status" value="1"/>
</dbReference>
<keyword evidence="3 5" id="KW-0442">Lipid degradation</keyword>
<evidence type="ECO:0000313" key="9">
    <source>
        <dbReference type="Proteomes" id="UP001596303"/>
    </source>
</evidence>
<sequence length="584" mass="63978">MTSILSRVPYLKDIPARALKAAEKDMSWFSVPGGGNLFDEGASSDAIYFVLSGTLGAFRRSMDGRIEFLGHIRPGEPVGEMAMLAGEPHSNSVFAIRDSEVVKLPRATFMRLVRSSPEVMEKISRTLLVRLRQSRRQRVRAEPKVFALTAASPTIDLRLRARLISEALARLGLKAAIVGDEGDHKSAEYFDDLEANHDIVILISTMGDNNWFRLSLRQADRIWVIGRPDARPSSPLLPDETSPAKRFRFIDIVLIEHNNGRRVSTPADWIDASGAARCFRWKGLGADESDRLARIMAGRSIGLVLSGGGARAYAHIGLVRALREIGCPIDFVGGASMGAIVAACVAKGWSDDEIDYRIRKAFVESNPLGDYTLPVVSLVRGKRVDRRLKEHFGDGCITDLEMPFFAVSTNLNDGAIRMHTRGVLRQALRATISLPGILPPVVDNGEVLVDGAVLNNFPVGIMKDTHRGYTIGCDVARAPEGLQASDFVNPPNFFGWVMRHGISSPPPIASLLMKTATINVDPNEGRSHADILVLPDLPDIDLRDWQDYDRTVEAGYESAKASLANASGPIARILKNEVKWTSSN</sequence>
<organism evidence="8 9">
    <name type="scientific">Ponticaulis profundi</name>
    <dbReference type="NCBI Taxonomy" id="2665222"/>
    <lineage>
        <taxon>Bacteria</taxon>
        <taxon>Pseudomonadati</taxon>
        <taxon>Pseudomonadota</taxon>
        <taxon>Alphaproteobacteria</taxon>
        <taxon>Hyphomonadales</taxon>
        <taxon>Hyphomonadaceae</taxon>
        <taxon>Ponticaulis</taxon>
    </lineage>
</organism>
<dbReference type="RefSeq" id="WP_377376187.1">
    <property type="nucleotide sequence ID" value="NZ_JBHSSW010000004.1"/>
</dbReference>
<dbReference type="InterPro" id="IPR000595">
    <property type="entry name" value="cNMP-bd_dom"/>
</dbReference>
<evidence type="ECO:0000256" key="1">
    <source>
        <dbReference type="ARBA" id="ARBA00006636"/>
    </source>
</evidence>
<dbReference type="CDD" id="cd00038">
    <property type="entry name" value="CAP_ED"/>
    <property type="match status" value="1"/>
</dbReference>
<feature type="active site" description="Nucleophile" evidence="5">
    <location>
        <position position="336"/>
    </location>
</feature>
<proteinExistence type="inferred from homology"/>
<gene>
    <name evidence="8" type="ORF">ACFQDM_04805</name>
</gene>
<reference evidence="9" key="1">
    <citation type="journal article" date="2019" name="Int. J. Syst. Evol. Microbiol.">
        <title>The Global Catalogue of Microorganisms (GCM) 10K type strain sequencing project: providing services to taxonomists for standard genome sequencing and annotation.</title>
        <authorList>
            <consortium name="The Broad Institute Genomics Platform"/>
            <consortium name="The Broad Institute Genome Sequencing Center for Infectious Disease"/>
            <person name="Wu L."/>
            <person name="Ma J."/>
        </authorList>
    </citation>
    <scope>NUCLEOTIDE SEQUENCE [LARGE SCALE GENOMIC DNA]</scope>
    <source>
        <strain evidence="9">CGMCC-1.15741</strain>
    </source>
</reference>
<dbReference type="Proteomes" id="UP001596303">
    <property type="component" value="Unassembled WGS sequence"/>
</dbReference>
<accession>A0ABW1S7A4</accession>
<dbReference type="Gene3D" id="3.40.1090.10">
    <property type="entry name" value="Cytosolic phospholipase A2 catalytic domain"/>
    <property type="match status" value="2"/>
</dbReference>
<feature type="domain" description="PNPLA" evidence="7">
    <location>
        <begin position="303"/>
        <end position="463"/>
    </location>
</feature>